<comment type="subunit">
    <text evidence="8">Homodimer.</text>
</comment>
<dbReference type="GO" id="GO:0005524">
    <property type="term" value="F:ATP binding"/>
    <property type="evidence" value="ECO:0007669"/>
    <property type="project" value="UniProtKB-UniRule"/>
</dbReference>
<evidence type="ECO:0000256" key="8">
    <source>
        <dbReference type="HAMAP-Rule" id="MF_01571"/>
    </source>
</evidence>
<dbReference type="CDD" id="cd00778">
    <property type="entry name" value="ProRS_core_arch_euk"/>
    <property type="match status" value="1"/>
</dbReference>
<dbReference type="InterPro" id="IPR033721">
    <property type="entry name" value="ProRS_core_arch_euk"/>
</dbReference>
<dbReference type="GO" id="GO:0006433">
    <property type="term" value="P:prolyl-tRNA aminoacylation"/>
    <property type="evidence" value="ECO:0007669"/>
    <property type="project" value="UniProtKB-UniRule"/>
</dbReference>
<comment type="catalytic activity">
    <reaction evidence="7 8">
        <text>tRNA(Pro) + L-proline + ATP = L-prolyl-tRNA(Pro) + AMP + diphosphate</text>
        <dbReference type="Rhea" id="RHEA:14305"/>
        <dbReference type="Rhea" id="RHEA-COMP:9700"/>
        <dbReference type="Rhea" id="RHEA-COMP:9702"/>
        <dbReference type="ChEBI" id="CHEBI:30616"/>
        <dbReference type="ChEBI" id="CHEBI:33019"/>
        <dbReference type="ChEBI" id="CHEBI:60039"/>
        <dbReference type="ChEBI" id="CHEBI:78442"/>
        <dbReference type="ChEBI" id="CHEBI:78532"/>
        <dbReference type="ChEBI" id="CHEBI:456215"/>
        <dbReference type="EC" id="6.1.1.15"/>
    </reaction>
</comment>
<reference evidence="10" key="1">
    <citation type="submission" date="2020-08" db="EMBL/GenBank/DDBJ databases">
        <title>Genome public.</title>
        <authorList>
            <person name="Liu C."/>
            <person name="Sun Q."/>
        </authorList>
    </citation>
    <scope>NUCLEOTIDE SEQUENCE</scope>
    <source>
        <strain evidence="10">NSJ-51</strain>
    </source>
</reference>
<dbReference type="InterPro" id="IPR006195">
    <property type="entry name" value="aa-tRNA-synth_II"/>
</dbReference>
<dbReference type="InterPro" id="IPR016061">
    <property type="entry name" value="Pro-tRNA_ligase_II_C"/>
</dbReference>
<dbReference type="PANTHER" id="PTHR43382">
    <property type="entry name" value="PROLYL-TRNA SYNTHETASE"/>
    <property type="match status" value="1"/>
</dbReference>
<dbReference type="PRINTS" id="PR01046">
    <property type="entry name" value="TRNASYNTHPRO"/>
</dbReference>
<evidence type="ECO:0000313" key="10">
    <source>
        <dbReference type="EMBL" id="MBC5733625.1"/>
    </source>
</evidence>
<dbReference type="RefSeq" id="WP_186907517.1">
    <property type="nucleotide sequence ID" value="NZ_JACOPP010000008.1"/>
</dbReference>
<dbReference type="FunFam" id="3.40.50.800:FF:000005">
    <property type="entry name" value="bifunctional glutamate/proline--tRNA ligase"/>
    <property type="match status" value="1"/>
</dbReference>
<evidence type="ECO:0000259" key="9">
    <source>
        <dbReference type="PROSITE" id="PS50862"/>
    </source>
</evidence>
<dbReference type="PROSITE" id="PS50862">
    <property type="entry name" value="AA_TRNA_LIGASE_II"/>
    <property type="match status" value="1"/>
</dbReference>
<evidence type="ECO:0000256" key="5">
    <source>
        <dbReference type="ARBA" id="ARBA00022917"/>
    </source>
</evidence>
<dbReference type="InterPro" id="IPR004499">
    <property type="entry name" value="Pro-tRNA-ligase_IIa_arc-type"/>
</dbReference>
<comment type="function">
    <text evidence="8">Catalyzes the attachment of proline to tRNA(Pro) in a two-step reaction: proline is first activated by ATP to form Pro-AMP and then transferred to the acceptor end of tRNA(Pro).</text>
</comment>
<dbReference type="Pfam" id="PF03129">
    <property type="entry name" value="HGTP_anticodon"/>
    <property type="match status" value="1"/>
</dbReference>
<dbReference type="InterPro" id="IPR017449">
    <property type="entry name" value="Pro-tRNA_synth_II"/>
</dbReference>
<dbReference type="Gene3D" id="3.30.110.30">
    <property type="entry name" value="C-terminal domain of ProRS"/>
    <property type="match status" value="1"/>
</dbReference>
<dbReference type="GO" id="GO:0140096">
    <property type="term" value="F:catalytic activity, acting on a protein"/>
    <property type="evidence" value="ECO:0007669"/>
    <property type="project" value="UniProtKB-ARBA"/>
</dbReference>
<dbReference type="SUPFAM" id="SSF55681">
    <property type="entry name" value="Class II aaRS and biotin synthetases"/>
    <property type="match status" value="1"/>
</dbReference>
<dbReference type="Pfam" id="PF09180">
    <property type="entry name" value="ProRS-C_1"/>
    <property type="match status" value="1"/>
</dbReference>
<organism evidence="10 11">
    <name type="scientific">Lawsonibacter hominis</name>
    <dbReference type="NCBI Taxonomy" id="2763053"/>
    <lineage>
        <taxon>Bacteria</taxon>
        <taxon>Bacillati</taxon>
        <taxon>Bacillota</taxon>
        <taxon>Clostridia</taxon>
        <taxon>Eubacteriales</taxon>
        <taxon>Oscillospiraceae</taxon>
        <taxon>Lawsonibacter</taxon>
    </lineage>
</organism>
<feature type="domain" description="Aminoacyl-transfer RNA synthetases class-II family profile" evidence="9">
    <location>
        <begin position="39"/>
        <end position="286"/>
    </location>
</feature>
<dbReference type="SMART" id="SM00946">
    <property type="entry name" value="ProRS-C_1"/>
    <property type="match status" value="1"/>
</dbReference>
<dbReference type="InterPro" id="IPR036621">
    <property type="entry name" value="Anticodon-bd_dom_sf"/>
</dbReference>
<proteinExistence type="inferred from homology"/>
<dbReference type="CDD" id="cd00862">
    <property type="entry name" value="ProRS_anticodon_zinc"/>
    <property type="match status" value="1"/>
</dbReference>
<comment type="similarity">
    <text evidence="8">Belongs to the class-II aminoacyl-tRNA synthetase family. ProS type 3 subfamily.</text>
</comment>
<evidence type="ECO:0000313" key="11">
    <source>
        <dbReference type="Proteomes" id="UP000661435"/>
    </source>
</evidence>
<dbReference type="HAMAP" id="MF_01571">
    <property type="entry name" value="Pro_tRNA_synth_type3"/>
    <property type="match status" value="1"/>
</dbReference>
<evidence type="ECO:0000256" key="6">
    <source>
        <dbReference type="ARBA" id="ARBA00023146"/>
    </source>
</evidence>
<dbReference type="PANTHER" id="PTHR43382:SF2">
    <property type="entry name" value="BIFUNCTIONAL GLUTAMATE_PROLINE--TRNA LIGASE"/>
    <property type="match status" value="1"/>
</dbReference>
<keyword evidence="6 8" id="KW-0030">Aminoacyl-tRNA synthetase</keyword>
<evidence type="ECO:0000256" key="1">
    <source>
        <dbReference type="ARBA" id="ARBA00022490"/>
    </source>
</evidence>
<keyword evidence="4 8" id="KW-0067">ATP-binding</keyword>
<evidence type="ECO:0000256" key="2">
    <source>
        <dbReference type="ARBA" id="ARBA00022598"/>
    </source>
</evidence>
<dbReference type="SUPFAM" id="SSF52954">
    <property type="entry name" value="Class II aaRS ABD-related"/>
    <property type="match status" value="1"/>
</dbReference>
<keyword evidence="3 8" id="KW-0547">Nucleotide-binding</keyword>
<sequence>MAQDKKQVEQITDMEVDFAQWYTDVCRKADLIDYTSVKGMFILRPYGYAIWENIQAEMDRRFKETGHVNVSMPLLIPESLLQKEKDHVEGFAPECAWVTHGGSEKLDERLCVRPTSETLFCEHWSHIVHSWRDLPLLYNQWCSVLRWEKTTRPFLRHREFLWQEGHTLHATAEEAIAETEQMHRIYADICENVLAMPVVMGMKTDKEKFAGAERTYTIECMMHDKKALQNGTSHYFGNGFPTAFDITFTDKENKQCHPYETSWGFTTRTIGGVIMTHGDNRGLVLPPRVAPIQVVVIPVAQHKQGVLEANRAVMDRLKSAGFRVKLDDSDQSAGWKFAEYEMKGVPLRLELGPKDMEKNQCVLVRRDSGEKSFVSLDNIEQTVAQMLDAIHDGLYAKAKKNLEDNTYACATLEEVKEKMAAQGGFAKTMWCGDEACEVRMKEEAGVSSRCIPFEQEHLGDTCAICGKPAKHMVYWGVAY</sequence>
<dbReference type="EMBL" id="JACOPP010000008">
    <property type="protein sequence ID" value="MBC5733625.1"/>
    <property type="molecule type" value="Genomic_DNA"/>
</dbReference>
<evidence type="ECO:0000256" key="7">
    <source>
        <dbReference type="ARBA" id="ARBA00047671"/>
    </source>
</evidence>
<comment type="caution">
    <text evidence="10">The sequence shown here is derived from an EMBL/GenBank/DDBJ whole genome shotgun (WGS) entry which is preliminary data.</text>
</comment>
<dbReference type="Pfam" id="PF00587">
    <property type="entry name" value="tRNA-synt_2b"/>
    <property type="match status" value="1"/>
</dbReference>
<dbReference type="GO" id="GO:0017101">
    <property type="term" value="C:aminoacyl-tRNA synthetase multienzyme complex"/>
    <property type="evidence" value="ECO:0007669"/>
    <property type="project" value="TreeGrafter"/>
</dbReference>
<dbReference type="Gene3D" id="3.40.50.800">
    <property type="entry name" value="Anticodon-binding domain"/>
    <property type="match status" value="1"/>
</dbReference>
<dbReference type="GO" id="GO:0004827">
    <property type="term" value="F:proline-tRNA ligase activity"/>
    <property type="evidence" value="ECO:0007669"/>
    <property type="project" value="UniProtKB-UniRule"/>
</dbReference>
<keyword evidence="2 8" id="KW-0436">Ligase</keyword>
<dbReference type="InterPro" id="IPR045864">
    <property type="entry name" value="aa-tRNA-synth_II/BPL/LPL"/>
</dbReference>
<protein>
    <recommendedName>
        <fullName evidence="8">Proline--tRNA ligase</fullName>
        <ecNumber evidence="8">6.1.1.15</ecNumber>
    </recommendedName>
    <alternativeName>
        <fullName evidence="8">Prolyl-tRNA synthetase</fullName>
        <shortName evidence="8">ProRS</shortName>
    </alternativeName>
</protein>
<evidence type="ECO:0000256" key="3">
    <source>
        <dbReference type="ARBA" id="ARBA00022741"/>
    </source>
</evidence>
<name>A0A8J6M9W6_9FIRM</name>
<evidence type="ECO:0000256" key="4">
    <source>
        <dbReference type="ARBA" id="ARBA00022840"/>
    </source>
</evidence>
<dbReference type="GO" id="GO:0005737">
    <property type="term" value="C:cytoplasm"/>
    <property type="evidence" value="ECO:0007669"/>
    <property type="project" value="UniProtKB-SubCell"/>
</dbReference>
<dbReference type="NCBIfam" id="TIGR00408">
    <property type="entry name" value="proS_fam_I"/>
    <property type="match status" value="1"/>
</dbReference>
<comment type="subcellular location">
    <subcellularLocation>
        <location evidence="8">Cytoplasm</location>
    </subcellularLocation>
</comment>
<keyword evidence="1 8" id="KW-0963">Cytoplasm</keyword>
<dbReference type="AlphaFoldDB" id="A0A8J6M9W6"/>
<dbReference type="GO" id="GO:0016740">
    <property type="term" value="F:transferase activity"/>
    <property type="evidence" value="ECO:0007669"/>
    <property type="project" value="UniProtKB-ARBA"/>
</dbReference>
<dbReference type="InterPro" id="IPR002314">
    <property type="entry name" value="aa-tRNA-synt_IIb"/>
</dbReference>
<dbReference type="Proteomes" id="UP000661435">
    <property type="component" value="Unassembled WGS sequence"/>
</dbReference>
<accession>A0A8J6M9W6</accession>
<dbReference type="Gene3D" id="3.30.930.10">
    <property type="entry name" value="Bira Bifunctional Protein, Domain 2"/>
    <property type="match status" value="1"/>
</dbReference>
<dbReference type="FunFam" id="3.30.930.10:FF:000037">
    <property type="entry name" value="Proline--tRNA ligase"/>
    <property type="match status" value="1"/>
</dbReference>
<dbReference type="InterPro" id="IPR002316">
    <property type="entry name" value="Pro-tRNA-ligase_IIa"/>
</dbReference>
<dbReference type="SUPFAM" id="SSF64586">
    <property type="entry name" value="C-terminal domain of ProRS"/>
    <property type="match status" value="1"/>
</dbReference>
<gene>
    <name evidence="8" type="primary">proS</name>
    <name evidence="10" type="ORF">H8S57_07765</name>
</gene>
<keyword evidence="11" id="KW-1185">Reference proteome</keyword>
<dbReference type="EC" id="6.1.1.15" evidence="8"/>
<comment type="domain">
    <text evidence="8">Consists of three domains: the N-terminal catalytic domain, the anticodon-binding domain and the C-terminal extension.</text>
</comment>
<keyword evidence="5 8" id="KW-0648">Protein biosynthesis</keyword>
<dbReference type="InterPro" id="IPR004154">
    <property type="entry name" value="Anticodon-bd"/>
</dbReference>